<reference evidence="2" key="1">
    <citation type="submission" date="2016-01" db="EMBL/GenBank/DDBJ databases">
        <authorList>
            <person name="Peeters Charlotte."/>
        </authorList>
    </citation>
    <scope>NUCLEOTIDE SEQUENCE</scope>
    <source>
        <strain evidence="2">LMG 22936</strain>
    </source>
</reference>
<accession>A0A158H8J4</accession>
<feature type="transmembrane region" description="Helical" evidence="1">
    <location>
        <begin position="201"/>
        <end position="223"/>
    </location>
</feature>
<name>A0A158H8J4_9BURK</name>
<feature type="transmembrane region" description="Helical" evidence="1">
    <location>
        <begin position="37"/>
        <end position="56"/>
    </location>
</feature>
<feature type="transmembrane region" description="Helical" evidence="1">
    <location>
        <begin position="77"/>
        <end position="98"/>
    </location>
</feature>
<dbReference type="EMBL" id="FCNZ02000006">
    <property type="protein sequence ID" value="SAL40457.1"/>
    <property type="molecule type" value="Genomic_DNA"/>
</dbReference>
<keyword evidence="3" id="KW-1185">Reference proteome</keyword>
<dbReference type="Proteomes" id="UP000054717">
    <property type="component" value="Unassembled WGS sequence"/>
</dbReference>
<proteinExistence type="predicted"/>
<keyword evidence="1" id="KW-1133">Transmembrane helix</keyword>
<dbReference type="RefSeq" id="WP_087630192.1">
    <property type="nucleotide sequence ID" value="NZ_FCNZ02000006.1"/>
</dbReference>
<feature type="transmembrane region" description="Helical" evidence="1">
    <location>
        <begin position="170"/>
        <end position="189"/>
    </location>
</feature>
<feature type="transmembrane region" description="Helical" evidence="1">
    <location>
        <begin position="118"/>
        <end position="137"/>
    </location>
</feature>
<feature type="transmembrane region" description="Helical" evidence="1">
    <location>
        <begin position="144"/>
        <end position="164"/>
    </location>
</feature>
<gene>
    <name evidence="2" type="ORF">AWB66_02072</name>
</gene>
<dbReference type="AlphaFoldDB" id="A0A158H8J4"/>
<protein>
    <submittedName>
        <fullName evidence="2">Uncharacterized protein</fullName>
    </submittedName>
</protein>
<keyword evidence="1" id="KW-0812">Transmembrane</keyword>
<evidence type="ECO:0000313" key="2">
    <source>
        <dbReference type="EMBL" id="SAL40457.1"/>
    </source>
</evidence>
<comment type="caution">
    <text evidence="2">The sequence shown here is derived from an EMBL/GenBank/DDBJ whole genome shotgun (WGS) entry which is preliminary data.</text>
</comment>
<evidence type="ECO:0000256" key="1">
    <source>
        <dbReference type="SAM" id="Phobius"/>
    </source>
</evidence>
<sequence length="276" mass="29845">MSLSRVSNGFFFALWVAVCSAAPEFIWQGMLSVFGHFTLRDAAAALLIGLILAFFVEPLIERLRALSLTPAHASKSPAFAACTAIGFAVAAVCVHEAITVSIAANHTNEQAAVNLTNALSQALEWAATPFAITVAWLSARARPWIAWSVALVAAFVAVVSGIVFEWGMLVIVTSALPGILILVAGMFAVRGSWDHHTFRRCARVTAVTALAWLVVTGVLQAGLSLAHVQRFEIYDLSEYWIDFRFYLGWVVGLVVAPDFVGAPRTRASSDAWRGRR</sequence>
<organism evidence="2 3">
    <name type="scientific">Caballeronia telluris</name>
    <dbReference type="NCBI Taxonomy" id="326475"/>
    <lineage>
        <taxon>Bacteria</taxon>
        <taxon>Pseudomonadati</taxon>
        <taxon>Pseudomonadota</taxon>
        <taxon>Betaproteobacteria</taxon>
        <taxon>Burkholderiales</taxon>
        <taxon>Burkholderiaceae</taxon>
        <taxon>Caballeronia</taxon>
    </lineage>
</organism>
<keyword evidence="1" id="KW-0472">Membrane</keyword>
<evidence type="ECO:0000313" key="3">
    <source>
        <dbReference type="Proteomes" id="UP000054717"/>
    </source>
</evidence>
<feature type="transmembrane region" description="Helical" evidence="1">
    <location>
        <begin position="243"/>
        <end position="260"/>
    </location>
</feature>